<reference evidence="2 4" key="1">
    <citation type="submission" date="2020-06" db="EMBL/GenBank/DDBJ databases">
        <title>Description of novel acetic acid bacteria.</title>
        <authorList>
            <person name="Sombolestani A."/>
        </authorList>
    </citation>
    <scope>NUCLEOTIDE SEQUENCE [LARGE SCALE GENOMIC DNA]</scope>
    <source>
        <strain evidence="2 4">LMG 31431</strain>
    </source>
</reference>
<dbReference type="AlphaFoldDB" id="A0A7Y7M8E4"/>
<gene>
    <name evidence="3" type="ORF">AAC691_19860</name>
    <name evidence="2" type="ORF">HUK84_13835</name>
</gene>
<protein>
    <submittedName>
        <fullName evidence="2">Uncharacterized protein</fullName>
    </submittedName>
</protein>
<dbReference type="EMBL" id="CP152276">
    <property type="protein sequence ID" value="XAE42480.1"/>
    <property type="molecule type" value="Genomic_DNA"/>
</dbReference>
<accession>A0A7Y7M8E4</accession>
<feature type="transmembrane region" description="Helical" evidence="1">
    <location>
        <begin position="6"/>
        <end position="26"/>
    </location>
</feature>
<organism evidence="2 4">
    <name type="scientific">Nguyenibacter vanlangensis</name>
    <dbReference type="NCBI Taxonomy" id="1216886"/>
    <lineage>
        <taxon>Bacteria</taxon>
        <taxon>Pseudomonadati</taxon>
        <taxon>Pseudomonadota</taxon>
        <taxon>Alphaproteobacteria</taxon>
        <taxon>Acetobacterales</taxon>
        <taxon>Acetobacteraceae</taxon>
        <taxon>Nguyenibacter</taxon>
    </lineage>
</organism>
<evidence type="ECO:0000313" key="3">
    <source>
        <dbReference type="EMBL" id="XAE42480.1"/>
    </source>
</evidence>
<evidence type="ECO:0000313" key="2">
    <source>
        <dbReference type="EMBL" id="NVN12188.1"/>
    </source>
</evidence>
<dbReference type="Proteomes" id="UP000534870">
    <property type="component" value="Unassembled WGS sequence"/>
</dbReference>
<dbReference type="Proteomes" id="UP001449795">
    <property type="component" value="Chromosome"/>
</dbReference>
<dbReference type="RefSeq" id="WP_176640808.1">
    <property type="nucleotide sequence ID" value="NZ_CP152276.1"/>
</dbReference>
<keyword evidence="1" id="KW-0472">Membrane</keyword>
<evidence type="ECO:0000313" key="5">
    <source>
        <dbReference type="Proteomes" id="UP001449795"/>
    </source>
</evidence>
<sequence>MVHLGIQLGMVGLVSGLLVACGIQVARLVETRIDPDLSVLNRPAGLDI</sequence>
<evidence type="ECO:0000256" key="1">
    <source>
        <dbReference type="SAM" id="Phobius"/>
    </source>
</evidence>
<reference evidence="3 5" key="2">
    <citation type="submission" date="2024-04" db="EMBL/GenBank/DDBJ databases">
        <title>Complete genome sequence of Nguyenibacter vanlangesis HBCM-1154, a strain capable of nitrogen fixation, IAA production, and phosphorus solubilization isolated from sugarcane soil.</title>
        <authorList>
            <person name="MY HANH P."/>
        </authorList>
    </citation>
    <scope>NUCLEOTIDE SEQUENCE [LARGE SCALE GENOMIC DNA]</scope>
    <source>
        <strain evidence="3 5">HBCM 1154</strain>
    </source>
</reference>
<proteinExistence type="predicted"/>
<name>A0A7Y7M8E4_9PROT</name>
<keyword evidence="1" id="KW-1133">Transmembrane helix</keyword>
<evidence type="ECO:0000313" key="4">
    <source>
        <dbReference type="Proteomes" id="UP000534870"/>
    </source>
</evidence>
<dbReference type="EMBL" id="JABXXP010000360">
    <property type="protein sequence ID" value="NVN12188.1"/>
    <property type="molecule type" value="Genomic_DNA"/>
</dbReference>
<keyword evidence="1" id="KW-0812">Transmembrane</keyword>
<keyword evidence="5" id="KW-1185">Reference proteome</keyword>